<feature type="compositionally biased region" description="Low complexity" evidence="1">
    <location>
        <begin position="350"/>
        <end position="361"/>
    </location>
</feature>
<dbReference type="AlphaFoldDB" id="A0A0G4FGN8"/>
<dbReference type="EMBL" id="CDMY01000436">
    <property type="protein sequence ID" value="CEM12320.1"/>
    <property type="molecule type" value="Genomic_DNA"/>
</dbReference>
<dbReference type="OrthoDB" id="423636at2759"/>
<evidence type="ECO:0000313" key="3">
    <source>
        <dbReference type="EMBL" id="CEM12320.1"/>
    </source>
</evidence>
<name>A0A0G4FGN8_VITBC</name>
<dbReference type="VEuPathDB" id="CryptoDB:Vbra_15335"/>
<dbReference type="InParanoid" id="A0A0G4FGN8"/>
<keyword evidence="2" id="KW-0812">Transmembrane</keyword>
<feature type="region of interest" description="Disordered" evidence="1">
    <location>
        <begin position="307"/>
        <end position="361"/>
    </location>
</feature>
<keyword evidence="2" id="KW-1133">Transmembrane helix</keyword>
<keyword evidence="2" id="KW-0472">Membrane</keyword>
<dbReference type="Proteomes" id="UP000041254">
    <property type="component" value="Unassembled WGS sequence"/>
</dbReference>
<feature type="region of interest" description="Disordered" evidence="1">
    <location>
        <begin position="415"/>
        <end position="445"/>
    </location>
</feature>
<feature type="compositionally biased region" description="Low complexity" evidence="1">
    <location>
        <begin position="417"/>
        <end position="430"/>
    </location>
</feature>
<accession>A0A0G4FGN8</accession>
<proteinExistence type="predicted"/>
<organism evidence="3 4">
    <name type="scientific">Vitrella brassicaformis (strain CCMP3155)</name>
    <dbReference type="NCBI Taxonomy" id="1169540"/>
    <lineage>
        <taxon>Eukaryota</taxon>
        <taxon>Sar</taxon>
        <taxon>Alveolata</taxon>
        <taxon>Colpodellida</taxon>
        <taxon>Vitrellaceae</taxon>
        <taxon>Vitrella</taxon>
    </lineage>
</organism>
<feature type="compositionally biased region" description="Basic and acidic residues" evidence="1">
    <location>
        <begin position="464"/>
        <end position="484"/>
    </location>
</feature>
<feature type="transmembrane region" description="Helical" evidence="2">
    <location>
        <begin position="52"/>
        <end position="76"/>
    </location>
</feature>
<sequence>MPLNIFKVFKKTKFVRPASLQDQVPVHDVAASLERGLASRPKPRNLHQDIEGFLPFGVVLAITSTASAAAWAALFFCWHKFDKEEVPYGMLQQVLSSRIVSHLGPYCLPHIVRSPVHDTALNLVADDLILDHERSNALDVIEGITQRRAAVRELLRIKEEQVADGLLSYKASPTGLDSAVKPSDFGGDDNDETEGLVRRGLMCFWPVVKDLVRNQTLGGASKPYSHLESQTRIILDLIAEMPPEDREVPYWWLKALVNQHSKLWGQTPSNEELRATLLCKLLQCPANCVKVYHREFDDFMAKLTYDDEPETVPSPPSQQSAAPSSSSSSSKRGDTASGERLGDKEDMPESTEASSRATTATEPPPVLVMEYLYQPGRVVYWGGIMGLSHWLLSGEQHDLYRRAIRLINRSVKRHYYAQHQQQQQQQEAQETASPAPHTPAPLPSSEQEAFRLDRLLSAAMFTEGNKEMDEPKDDGRGEGDEGSKSWELPKGTEEVLTLPVPLPRERKSRSLQTKMALRVQETNMEICALVALLSLVFKGHIRKEVFWPILMKGVRRCVTGFAVLELLWRAQEYIIQTDRYYNDPQFMLLTSAAMCVTNVLTWSRIFSTHRYVFGPYLFIRTVKDGSSDAYRHL</sequence>
<feature type="compositionally biased region" description="Low complexity" evidence="1">
    <location>
        <begin position="317"/>
        <end position="330"/>
    </location>
</feature>
<evidence type="ECO:0000313" key="4">
    <source>
        <dbReference type="Proteomes" id="UP000041254"/>
    </source>
</evidence>
<feature type="region of interest" description="Disordered" evidence="1">
    <location>
        <begin position="462"/>
        <end position="490"/>
    </location>
</feature>
<keyword evidence="4" id="KW-1185">Reference proteome</keyword>
<gene>
    <name evidence="3" type="ORF">Vbra_15335</name>
</gene>
<evidence type="ECO:0000256" key="2">
    <source>
        <dbReference type="SAM" id="Phobius"/>
    </source>
</evidence>
<protein>
    <submittedName>
        <fullName evidence="3">Uncharacterized protein</fullName>
    </submittedName>
</protein>
<evidence type="ECO:0000256" key="1">
    <source>
        <dbReference type="SAM" id="MobiDB-lite"/>
    </source>
</evidence>
<reference evidence="3 4" key="1">
    <citation type="submission" date="2014-11" db="EMBL/GenBank/DDBJ databases">
        <authorList>
            <person name="Zhu J."/>
            <person name="Qi W."/>
            <person name="Song R."/>
        </authorList>
    </citation>
    <scope>NUCLEOTIDE SEQUENCE [LARGE SCALE GENOMIC DNA]</scope>
</reference>